<evidence type="ECO:0000256" key="5">
    <source>
        <dbReference type="ARBA" id="ARBA00005026"/>
    </source>
</evidence>
<keyword evidence="7 14" id="KW-0004">4Fe-4S</keyword>
<evidence type="ECO:0000256" key="11">
    <source>
        <dbReference type="ARBA" id="ARBA00023014"/>
    </source>
</evidence>
<dbReference type="GO" id="GO:0003861">
    <property type="term" value="F:3-isopropylmalate dehydratase activity"/>
    <property type="evidence" value="ECO:0007669"/>
    <property type="project" value="UniProtKB-UniRule"/>
</dbReference>
<comment type="pathway">
    <text evidence="5">Organic acid metabolism; propanoate degradation.</text>
</comment>
<dbReference type="UniPathway" id="UPA00946"/>
<dbReference type="PANTHER" id="PTHR43822">
    <property type="entry name" value="HOMOACONITASE, MITOCHONDRIAL-RELATED"/>
    <property type="match status" value="1"/>
</dbReference>
<evidence type="ECO:0000256" key="6">
    <source>
        <dbReference type="ARBA" id="ARBA00022430"/>
    </source>
</evidence>
<evidence type="ECO:0000313" key="16">
    <source>
        <dbReference type="EMBL" id="SNT35546.1"/>
    </source>
</evidence>
<keyword evidence="6 14" id="KW-0432">Leucine biosynthesis</keyword>
<dbReference type="NCBIfam" id="NF009116">
    <property type="entry name" value="PRK12466.1"/>
    <property type="match status" value="1"/>
</dbReference>
<dbReference type="CDD" id="cd01583">
    <property type="entry name" value="IPMI"/>
    <property type="match status" value="1"/>
</dbReference>
<dbReference type="FunFam" id="3.30.499.10:FF:000007">
    <property type="entry name" value="3-isopropylmalate dehydratase large subunit"/>
    <property type="match status" value="1"/>
</dbReference>
<feature type="binding site" evidence="14">
    <location>
        <position position="445"/>
    </location>
    <ligand>
        <name>[4Fe-4S] cluster</name>
        <dbReference type="ChEBI" id="CHEBI:49883"/>
    </ligand>
</feature>
<dbReference type="InterPro" id="IPR015931">
    <property type="entry name" value="Acnase/IPM_dHydase_lsu_aba_1/3"/>
</dbReference>
<dbReference type="InterPro" id="IPR033941">
    <property type="entry name" value="IPMI_cat"/>
</dbReference>
<dbReference type="Proteomes" id="UP000198327">
    <property type="component" value="Unassembled WGS sequence"/>
</dbReference>
<dbReference type="SUPFAM" id="SSF53732">
    <property type="entry name" value="Aconitase iron-sulfur domain"/>
    <property type="match status" value="1"/>
</dbReference>
<keyword evidence="12 14" id="KW-0456">Lyase</keyword>
<dbReference type="AlphaFoldDB" id="A0A239LYF0"/>
<dbReference type="PROSITE" id="PS00450">
    <property type="entry name" value="ACONITASE_1"/>
    <property type="match status" value="1"/>
</dbReference>
<dbReference type="InterPro" id="IPR050067">
    <property type="entry name" value="IPM_dehydratase_rel_enz"/>
</dbReference>
<dbReference type="EMBL" id="FZOW01000015">
    <property type="protein sequence ID" value="SNT35546.1"/>
    <property type="molecule type" value="Genomic_DNA"/>
</dbReference>
<dbReference type="InterPro" id="IPR004430">
    <property type="entry name" value="3-IsopropMal_deHydase_lsu"/>
</dbReference>
<dbReference type="InterPro" id="IPR001030">
    <property type="entry name" value="Acoase/IPM_deHydtase_lsu_aba"/>
</dbReference>
<keyword evidence="10 14" id="KW-0408">Iron</keyword>
<evidence type="ECO:0000256" key="2">
    <source>
        <dbReference type="ARBA" id="ARBA00000491"/>
    </source>
</evidence>
<evidence type="ECO:0000256" key="1">
    <source>
        <dbReference type="ARBA" id="ARBA00000118"/>
    </source>
</evidence>
<feature type="binding site" evidence="14">
    <location>
        <position position="385"/>
    </location>
    <ligand>
        <name>[4Fe-4S] cluster</name>
        <dbReference type="ChEBI" id="CHEBI:49883"/>
    </ligand>
</feature>
<evidence type="ECO:0000256" key="7">
    <source>
        <dbReference type="ARBA" id="ARBA00022485"/>
    </source>
</evidence>
<evidence type="ECO:0000256" key="14">
    <source>
        <dbReference type="HAMAP-Rule" id="MF_01026"/>
    </source>
</evidence>
<dbReference type="UniPathway" id="UPA00048">
    <property type="reaction ID" value="UER00071"/>
</dbReference>
<evidence type="ECO:0000256" key="8">
    <source>
        <dbReference type="ARBA" id="ARBA00022605"/>
    </source>
</evidence>
<feature type="domain" description="Aconitase/3-isopropylmalate dehydratase large subunit alpha/beta/alpha" evidence="15">
    <location>
        <begin position="45"/>
        <end position="495"/>
    </location>
</feature>
<dbReference type="InterPro" id="IPR036008">
    <property type="entry name" value="Aconitase_4Fe-4S_dom"/>
</dbReference>
<keyword evidence="9 14" id="KW-0479">Metal-binding</keyword>
<comment type="subunit">
    <text evidence="14">Heterodimer of LeuC and LeuD.</text>
</comment>
<dbReference type="PRINTS" id="PR00415">
    <property type="entry name" value="ACONITASE"/>
</dbReference>
<dbReference type="GO" id="GO:0047456">
    <property type="term" value="F:2-methylisocitrate dehydratase activity"/>
    <property type="evidence" value="ECO:0007669"/>
    <property type="project" value="UniProtKB-EC"/>
</dbReference>
<dbReference type="GO" id="GO:0051539">
    <property type="term" value="F:4 iron, 4 sulfur cluster binding"/>
    <property type="evidence" value="ECO:0007669"/>
    <property type="project" value="UniProtKB-KW"/>
</dbReference>
<evidence type="ECO:0000256" key="3">
    <source>
        <dbReference type="ARBA" id="ARBA00002695"/>
    </source>
</evidence>
<accession>A0A239LYF0</accession>
<evidence type="ECO:0000256" key="9">
    <source>
        <dbReference type="ARBA" id="ARBA00022723"/>
    </source>
</evidence>
<name>A0A239LYF0_9NOCA</name>
<feature type="binding site" evidence="14">
    <location>
        <position position="448"/>
    </location>
    <ligand>
        <name>[4Fe-4S] cluster</name>
        <dbReference type="ChEBI" id="CHEBI:49883"/>
    </ligand>
</feature>
<keyword evidence="13 14" id="KW-0100">Branched-chain amino acid biosynthesis</keyword>
<dbReference type="Gene3D" id="3.30.499.10">
    <property type="entry name" value="Aconitase, domain 3"/>
    <property type="match status" value="2"/>
</dbReference>
<evidence type="ECO:0000313" key="17">
    <source>
        <dbReference type="Proteomes" id="UP000198327"/>
    </source>
</evidence>
<evidence type="ECO:0000256" key="4">
    <source>
        <dbReference type="ARBA" id="ARBA00004729"/>
    </source>
</evidence>
<evidence type="ECO:0000256" key="13">
    <source>
        <dbReference type="ARBA" id="ARBA00023304"/>
    </source>
</evidence>
<proteinExistence type="inferred from homology"/>
<dbReference type="NCBIfam" id="TIGR00170">
    <property type="entry name" value="leuC"/>
    <property type="match status" value="1"/>
</dbReference>
<dbReference type="EC" id="4.2.1.33" evidence="14"/>
<organism evidence="16 17">
    <name type="scientific">Rhodococcoides kyotonense</name>
    <dbReference type="NCBI Taxonomy" id="398843"/>
    <lineage>
        <taxon>Bacteria</taxon>
        <taxon>Bacillati</taxon>
        <taxon>Actinomycetota</taxon>
        <taxon>Actinomycetes</taxon>
        <taxon>Mycobacteriales</taxon>
        <taxon>Nocardiaceae</taxon>
        <taxon>Rhodococcoides</taxon>
    </lineage>
</organism>
<keyword evidence="17" id="KW-1185">Reference proteome</keyword>
<sequence length="507" mass="54178">MCGYVVGHVEVPEIVSATAPRTRSVTAPIRLVEGLCALMGSTLADKIWSSHIVRSAEGEADLIYIDLHLLHEVNTPAAFAGLRQSGRTVRRPDLTLGTEDHNTPTDDVLRTIDDPAAVEQLDHIRRNCADFGIELYSLGDSSRGIVHVIGPELGLTQPGMTLVCCDSHTSTHGAFGVLAFGIGTSQVEHVLATQTLPMNPMKNMRVVVDGALPLGVSAKDLILAIIERIGTSGGQGHVIEYQGEAIEALSMEARMTVCNMSIEAGARAGLIAPDDVTIDYLRGLPHVPAGAAFDEEARYWRTFFSDDDAVFDKEVHLDASTLSPRVSWGTNPAQSVSIDAVVPDPAAMIDPVERAAAERALDYMDLTAGQRMRDIAVDAVFIGSCTNGRIEDLREVAQVWKGRRVSPDVQVLLVPGSEAVRVQAIDEGLDAVFSDAGVKLRYSGCSMCVALNDDRLKPGQRAASTNNRNFEGRQGRSVRTHLVSPAVAAATAIAGHLATPADLEGAR</sequence>
<dbReference type="GO" id="GO:0046872">
    <property type="term" value="F:metal ion binding"/>
    <property type="evidence" value="ECO:0007669"/>
    <property type="project" value="UniProtKB-KW"/>
</dbReference>
<reference evidence="17" key="1">
    <citation type="submission" date="2017-06" db="EMBL/GenBank/DDBJ databases">
        <authorList>
            <person name="Varghese N."/>
            <person name="Submissions S."/>
        </authorList>
    </citation>
    <scope>NUCLEOTIDE SEQUENCE [LARGE SCALE GENOMIC DNA]</scope>
    <source>
        <strain evidence="17">JCM 23211</strain>
    </source>
</reference>
<dbReference type="HAMAP" id="MF_01026">
    <property type="entry name" value="LeuC_type1"/>
    <property type="match status" value="1"/>
</dbReference>
<gene>
    <name evidence="14" type="primary">leuC</name>
    <name evidence="16" type="ORF">SAMN05421642_11520</name>
</gene>
<evidence type="ECO:0000256" key="10">
    <source>
        <dbReference type="ARBA" id="ARBA00023004"/>
    </source>
</evidence>
<dbReference type="NCBIfam" id="NF004016">
    <property type="entry name" value="PRK05478.1"/>
    <property type="match status" value="1"/>
</dbReference>
<comment type="pathway">
    <text evidence="4 14">Amino-acid biosynthesis; L-leucine biosynthesis; L-leucine from 3-methyl-2-oxobutanoate: step 2/4.</text>
</comment>
<comment type="function">
    <text evidence="3 14">Catalyzes the isomerization between 2-isopropylmalate and 3-isopropylmalate, via the formation of 2-isopropylmaleate.</text>
</comment>
<dbReference type="InterPro" id="IPR018136">
    <property type="entry name" value="Aconitase_4Fe-4S_BS"/>
</dbReference>
<comment type="catalytic activity">
    <reaction evidence="1">
        <text>(2S,3R)-3-hydroxybutane-1,2,3-tricarboxylate = 2-methyl-cis-aconitate + H2O</text>
        <dbReference type="Rhea" id="RHEA:17941"/>
        <dbReference type="ChEBI" id="CHEBI:15377"/>
        <dbReference type="ChEBI" id="CHEBI:57429"/>
        <dbReference type="ChEBI" id="CHEBI:57872"/>
        <dbReference type="EC" id="4.2.1.99"/>
    </reaction>
</comment>
<dbReference type="GO" id="GO:0009098">
    <property type="term" value="P:L-leucine biosynthetic process"/>
    <property type="evidence" value="ECO:0007669"/>
    <property type="project" value="UniProtKB-UniRule"/>
</dbReference>
<keyword evidence="8 14" id="KW-0028">Amino-acid biosynthesis</keyword>
<comment type="cofactor">
    <cofactor evidence="14">
        <name>[4Fe-4S] cluster</name>
        <dbReference type="ChEBI" id="CHEBI:49883"/>
    </cofactor>
    <text evidence="14">Binds 1 [4Fe-4S] cluster per subunit.</text>
</comment>
<evidence type="ECO:0000259" key="15">
    <source>
        <dbReference type="Pfam" id="PF00330"/>
    </source>
</evidence>
<dbReference type="PROSITE" id="PS01244">
    <property type="entry name" value="ACONITASE_2"/>
    <property type="match status" value="1"/>
</dbReference>
<dbReference type="PANTHER" id="PTHR43822:SF9">
    <property type="entry name" value="3-ISOPROPYLMALATE DEHYDRATASE"/>
    <property type="match status" value="1"/>
</dbReference>
<evidence type="ECO:0000256" key="12">
    <source>
        <dbReference type="ARBA" id="ARBA00023239"/>
    </source>
</evidence>
<protein>
    <recommendedName>
        <fullName evidence="14">3-isopropylmalate dehydratase large subunit</fullName>
        <ecNumber evidence="14">4.2.1.33</ecNumber>
    </recommendedName>
    <alternativeName>
        <fullName evidence="14">Alpha-IPM isomerase</fullName>
        <shortName evidence="14">IPMI</shortName>
    </alternativeName>
    <alternativeName>
        <fullName evidence="14">Isopropylmalate isomerase</fullName>
    </alternativeName>
</protein>
<comment type="catalytic activity">
    <reaction evidence="2 14">
        <text>(2R,3S)-3-isopropylmalate = (2S)-2-isopropylmalate</text>
        <dbReference type="Rhea" id="RHEA:32287"/>
        <dbReference type="ChEBI" id="CHEBI:1178"/>
        <dbReference type="ChEBI" id="CHEBI:35121"/>
        <dbReference type="EC" id="4.2.1.33"/>
    </reaction>
</comment>
<keyword evidence="11 14" id="KW-0411">Iron-sulfur</keyword>
<comment type="similarity">
    <text evidence="14">Belongs to the aconitase/IPM isomerase family. LeuC type 1 subfamily.</text>
</comment>
<dbReference type="Pfam" id="PF00330">
    <property type="entry name" value="Aconitase"/>
    <property type="match status" value="1"/>
</dbReference>